<dbReference type="InterPro" id="IPR012132">
    <property type="entry name" value="GMC_OxRdtase"/>
</dbReference>
<dbReference type="GO" id="GO:0044550">
    <property type="term" value="P:secondary metabolite biosynthetic process"/>
    <property type="evidence" value="ECO:0007669"/>
    <property type="project" value="TreeGrafter"/>
</dbReference>
<dbReference type="GO" id="GO:0050660">
    <property type="term" value="F:flavin adenine dinucleotide binding"/>
    <property type="evidence" value="ECO:0007669"/>
    <property type="project" value="InterPro"/>
</dbReference>
<feature type="chain" id="PRO_5008101418" evidence="6">
    <location>
        <begin position="18"/>
        <end position="646"/>
    </location>
</feature>
<reference evidence="9 10" key="1">
    <citation type="journal article" date="2016" name="PLoS Pathog.">
        <title>Biosynthesis of antibiotic leucinostatins in bio-control fungus Purpureocillium lilacinum and their inhibition on phytophthora revealed by genome mining.</title>
        <authorList>
            <person name="Wang G."/>
            <person name="Liu Z."/>
            <person name="Lin R."/>
            <person name="Li E."/>
            <person name="Mao Z."/>
            <person name="Ling J."/>
            <person name="Yang Y."/>
            <person name="Yin W.B."/>
            <person name="Xie B."/>
        </authorList>
    </citation>
    <scope>NUCLEOTIDE SEQUENCE [LARGE SCALE GENOMIC DNA]</scope>
    <source>
        <strain evidence="9">170</strain>
    </source>
</reference>
<organism evidence="9 10">
    <name type="scientific">Pochonia chlamydosporia 170</name>
    <dbReference type="NCBI Taxonomy" id="1380566"/>
    <lineage>
        <taxon>Eukaryota</taxon>
        <taxon>Fungi</taxon>
        <taxon>Dikarya</taxon>
        <taxon>Ascomycota</taxon>
        <taxon>Pezizomycotina</taxon>
        <taxon>Sordariomycetes</taxon>
        <taxon>Hypocreomycetidae</taxon>
        <taxon>Hypocreales</taxon>
        <taxon>Clavicipitaceae</taxon>
        <taxon>Pochonia</taxon>
    </lineage>
</organism>
<comment type="caution">
    <text evidence="9">The sequence shown here is derived from an EMBL/GenBank/DDBJ whole genome shotgun (WGS) entry which is preliminary data.</text>
</comment>
<feature type="binding site" evidence="4">
    <location>
        <position position="308"/>
    </location>
    <ligand>
        <name>FAD</name>
        <dbReference type="ChEBI" id="CHEBI:57692"/>
    </ligand>
</feature>
<proteinExistence type="inferred from homology"/>
<dbReference type="KEGG" id="pchm:VFPPC_09453"/>
<evidence type="ECO:0000313" key="9">
    <source>
        <dbReference type="EMBL" id="OAQ61642.1"/>
    </source>
</evidence>
<name>A0A179F888_METCM</name>
<dbReference type="InterPro" id="IPR036188">
    <property type="entry name" value="FAD/NAD-bd_sf"/>
</dbReference>
<dbReference type="Pfam" id="PF00732">
    <property type="entry name" value="GMC_oxred_N"/>
    <property type="match status" value="1"/>
</dbReference>
<dbReference type="Pfam" id="PF05199">
    <property type="entry name" value="GMC_oxred_C"/>
    <property type="match status" value="1"/>
</dbReference>
<evidence type="ECO:0000313" key="10">
    <source>
        <dbReference type="Proteomes" id="UP000078397"/>
    </source>
</evidence>
<dbReference type="InterPro" id="IPR007867">
    <property type="entry name" value="GMC_OxRtase_C"/>
</dbReference>
<feature type="domain" description="Glucose-methanol-choline oxidoreductase N-terminal" evidence="8">
    <location>
        <begin position="343"/>
        <end position="357"/>
    </location>
</feature>
<evidence type="ECO:0000256" key="1">
    <source>
        <dbReference type="ARBA" id="ARBA00010790"/>
    </source>
</evidence>
<dbReference type="PANTHER" id="PTHR11552:SF138">
    <property type="entry name" value="DEHYDROGENASE PKFF-RELATED"/>
    <property type="match status" value="1"/>
</dbReference>
<dbReference type="PIRSF" id="PIRSF000137">
    <property type="entry name" value="Alcohol_oxidase"/>
    <property type="match status" value="1"/>
</dbReference>
<dbReference type="EMBL" id="LSBJ02000007">
    <property type="protein sequence ID" value="OAQ61642.1"/>
    <property type="molecule type" value="Genomic_DNA"/>
</dbReference>
<dbReference type="InterPro" id="IPR000172">
    <property type="entry name" value="GMC_OxRdtase_N"/>
</dbReference>
<feature type="active site" description="Proton donor" evidence="3">
    <location>
        <position position="578"/>
    </location>
</feature>
<feature type="signal peptide" evidence="6">
    <location>
        <begin position="1"/>
        <end position="17"/>
    </location>
</feature>
<evidence type="ECO:0000256" key="4">
    <source>
        <dbReference type="PIRSR" id="PIRSR000137-2"/>
    </source>
</evidence>
<dbReference type="GO" id="GO:0016614">
    <property type="term" value="F:oxidoreductase activity, acting on CH-OH group of donors"/>
    <property type="evidence" value="ECO:0007669"/>
    <property type="project" value="InterPro"/>
</dbReference>
<accession>A0A179F888</accession>
<dbReference type="Gene3D" id="3.50.50.60">
    <property type="entry name" value="FAD/NAD(P)-binding domain"/>
    <property type="match status" value="1"/>
</dbReference>
<evidence type="ECO:0000259" key="7">
    <source>
        <dbReference type="PROSITE" id="PS00623"/>
    </source>
</evidence>
<protein>
    <submittedName>
        <fullName evidence="9">GMC oxidoreductase</fullName>
    </submittedName>
</protein>
<evidence type="ECO:0000256" key="2">
    <source>
        <dbReference type="ARBA" id="ARBA00023180"/>
    </source>
</evidence>
<dbReference type="Gene3D" id="3.30.560.10">
    <property type="entry name" value="Glucose Oxidase, domain 3"/>
    <property type="match status" value="1"/>
</dbReference>
<dbReference type="OrthoDB" id="269227at2759"/>
<keyword evidence="2" id="KW-0325">Glycoprotein</keyword>
<dbReference type="SUPFAM" id="SSF54373">
    <property type="entry name" value="FAD-linked reductases, C-terminal domain"/>
    <property type="match status" value="1"/>
</dbReference>
<evidence type="ECO:0000259" key="8">
    <source>
        <dbReference type="PROSITE" id="PS00624"/>
    </source>
</evidence>
<dbReference type="GeneID" id="28851980"/>
<dbReference type="PROSITE" id="PS00623">
    <property type="entry name" value="GMC_OXRED_1"/>
    <property type="match status" value="1"/>
</dbReference>
<dbReference type="Proteomes" id="UP000078397">
    <property type="component" value="Unassembled WGS sequence"/>
</dbReference>
<comment type="similarity">
    <text evidence="1 5">Belongs to the GMC oxidoreductase family.</text>
</comment>
<dbReference type="PROSITE" id="PS00624">
    <property type="entry name" value="GMC_OXRED_2"/>
    <property type="match status" value="1"/>
</dbReference>
<evidence type="ECO:0000256" key="3">
    <source>
        <dbReference type="PIRSR" id="PIRSR000137-1"/>
    </source>
</evidence>
<dbReference type="AlphaFoldDB" id="A0A179F888"/>
<feature type="active site" description="Proton acceptor" evidence="3">
    <location>
        <position position="622"/>
    </location>
</feature>
<sequence>MLPTLVIHVSLMHLALAASNIQHPSPDDGHTRPNISFKYFVEAVTSLLGGDGATPSPLGYLQGKIGKPQEFDYIVVGGGAAGTVISYRLAEVGYDVALIEAGEYHEYSKPAFGSVPGLGAVFAGASALTQFNWTDWELYAETRDSTGGRMIHIPQGKGIGGSSSLNYMLYGIPPWSFFDKWADMVQDESYRSDNFQQFYARSATATNRTHSAGLSVWNDTRVFDNTDGPIQLSYTNFISPWTHWLKRGLDATGFRRPVDTEPSSLPFYLQPQLTVRPDDASKSTASEFILKAKLTNLARLRVFTSTEVTKIFFEKSKATGVYVTSSGNESLLKATREVILSAGAVKSPHLLMVSGIGPEDILREHNITTISSLRGVGQNLQDHVYFGVSYPVAVETADASVTNIEGFNKSLRRYEASANGILSSNGLELLAFEKLPPKYRHFSAQTDAHLSEIGRDWPEVEYISANGYIGSYQSDLFQSFNGTNHATILATLSAPTSRGNITIQAADMSQPPIISPNWLESKADQEVAIALFRRARDIFLSPVLRSIRLGVESWPGPDVQTDQQILDTVRRSFFTSGHLAGTCRMGQRGDEAAVVDNAARVLGVQGLRVVDASSLPILPPGHPIATMYAFAEKIADSIIREQIGIT</sequence>
<keyword evidence="6" id="KW-0732">Signal</keyword>
<evidence type="ECO:0000256" key="5">
    <source>
        <dbReference type="RuleBase" id="RU003968"/>
    </source>
</evidence>
<feature type="domain" description="Glucose-methanol-choline oxidoreductase N-terminal" evidence="7">
    <location>
        <begin position="156"/>
        <end position="179"/>
    </location>
</feature>
<keyword evidence="5" id="KW-0285">Flavoprotein</keyword>
<gene>
    <name evidence="9" type="ORF">VFPPC_09453</name>
</gene>
<dbReference type="SUPFAM" id="SSF51905">
    <property type="entry name" value="FAD/NAD(P)-binding domain"/>
    <property type="match status" value="1"/>
</dbReference>
<keyword evidence="10" id="KW-1185">Reference proteome</keyword>
<evidence type="ECO:0000256" key="6">
    <source>
        <dbReference type="SAM" id="SignalP"/>
    </source>
</evidence>
<dbReference type="RefSeq" id="XP_018139346.1">
    <property type="nucleotide sequence ID" value="XM_018287986.1"/>
</dbReference>
<dbReference type="PANTHER" id="PTHR11552">
    <property type="entry name" value="GLUCOSE-METHANOL-CHOLINE GMC OXIDOREDUCTASE"/>
    <property type="match status" value="1"/>
</dbReference>
<dbReference type="STRING" id="1380566.A0A179F888"/>
<keyword evidence="4 5" id="KW-0274">FAD</keyword>
<comment type="cofactor">
    <cofactor evidence="4">
        <name>FAD</name>
        <dbReference type="ChEBI" id="CHEBI:57692"/>
    </cofactor>
</comment>